<gene>
    <name evidence="11" type="ORF">M407DRAFT_72949</name>
</gene>
<keyword evidence="6 10" id="KW-0560">Oxidoreductase</keyword>
<dbReference type="GO" id="GO:0005506">
    <property type="term" value="F:iron ion binding"/>
    <property type="evidence" value="ECO:0007669"/>
    <property type="project" value="InterPro"/>
</dbReference>
<evidence type="ECO:0000256" key="5">
    <source>
        <dbReference type="ARBA" id="ARBA00022723"/>
    </source>
</evidence>
<dbReference type="PRINTS" id="PR00463">
    <property type="entry name" value="EP450I"/>
</dbReference>
<keyword evidence="5 9" id="KW-0479">Metal-binding</keyword>
<dbReference type="SUPFAM" id="SSF48264">
    <property type="entry name" value="Cytochrome P450"/>
    <property type="match status" value="1"/>
</dbReference>
<evidence type="ECO:0008006" key="13">
    <source>
        <dbReference type="Google" id="ProtNLM"/>
    </source>
</evidence>
<dbReference type="InterPro" id="IPR050364">
    <property type="entry name" value="Cytochrome_P450_fung"/>
</dbReference>
<keyword evidence="4 9" id="KW-0349">Heme</keyword>
<evidence type="ECO:0000256" key="2">
    <source>
        <dbReference type="ARBA" id="ARBA00005179"/>
    </source>
</evidence>
<dbReference type="Pfam" id="PF00067">
    <property type="entry name" value="p450"/>
    <property type="match status" value="1"/>
</dbReference>
<dbReference type="CDD" id="cd11065">
    <property type="entry name" value="CYP64-like"/>
    <property type="match status" value="1"/>
</dbReference>
<reference evidence="12" key="2">
    <citation type="submission" date="2015-01" db="EMBL/GenBank/DDBJ databases">
        <title>Evolutionary Origins and Diversification of the Mycorrhizal Mutualists.</title>
        <authorList>
            <consortium name="DOE Joint Genome Institute"/>
            <consortium name="Mycorrhizal Genomics Consortium"/>
            <person name="Kohler A."/>
            <person name="Kuo A."/>
            <person name="Nagy L.G."/>
            <person name="Floudas D."/>
            <person name="Copeland A."/>
            <person name="Barry K.W."/>
            <person name="Cichocki N."/>
            <person name="Veneault-Fourrey C."/>
            <person name="LaButti K."/>
            <person name="Lindquist E.A."/>
            <person name="Lipzen A."/>
            <person name="Lundell T."/>
            <person name="Morin E."/>
            <person name="Murat C."/>
            <person name="Riley R."/>
            <person name="Ohm R."/>
            <person name="Sun H."/>
            <person name="Tunlid A."/>
            <person name="Henrissat B."/>
            <person name="Grigoriev I.V."/>
            <person name="Hibbett D.S."/>
            <person name="Martin F."/>
        </authorList>
    </citation>
    <scope>NUCLEOTIDE SEQUENCE [LARGE SCALE GENOMIC DNA]</scope>
    <source>
        <strain evidence="12">MUT 4182</strain>
    </source>
</reference>
<keyword evidence="12" id="KW-1185">Reference proteome</keyword>
<evidence type="ECO:0000256" key="6">
    <source>
        <dbReference type="ARBA" id="ARBA00023002"/>
    </source>
</evidence>
<sequence>MPKSKFAITWSKFGEEYGPLTWLTIPGQNILVINSIEAAKELLDKRASNSVERPRFTMANELLGMSKLLSISGYNDMWRKQRSHLKHALSAAVVRRDYSSLLEMKAQQYLERCAARPENFLPETTRIIGETIIQLSYGKLEDGRGRDYIQISTRMMEVLAFAVQGHAVDLLPPLRHLPSWLPGMKFKRQAAQWKKEIKEVEDTVSELAKENMLSDDPDVRSSFMFKKMEELSNEHEEGQDVQQQENQTMLAYSGLATETAMESFIRAMTLFPSVQENVQAEIDKVVGSSRFPTFKDQSDLPYLHAVILETLRWNPVVSFGIPHASREDDVYNGYFIPKGTTIIANAWGFSRNEKHYTNPSNFDPERYLKQPPELDPREFVFGYGRRICPGKDLAYQKIWILAATILWALRLVEEEGEDPACLADGDRFSFAAVR</sequence>
<comment type="pathway">
    <text evidence="2">Secondary metabolite biosynthesis.</text>
</comment>
<evidence type="ECO:0000256" key="3">
    <source>
        <dbReference type="ARBA" id="ARBA00010617"/>
    </source>
</evidence>
<accession>A0A0C3QLQ6</accession>
<name>A0A0C3QLQ6_9AGAM</name>
<evidence type="ECO:0000313" key="11">
    <source>
        <dbReference type="EMBL" id="KIO27614.1"/>
    </source>
</evidence>
<dbReference type="PANTHER" id="PTHR46300:SF7">
    <property type="entry name" value="P450, PUTATIVE (EUROFUNG)-RELATED"/>
    <property type="match status" value="1"/>
</dbReference>
<dbReference type="PRINTS" id="PR00385">
    <property type="entry name" value="P450"/>
</dbReference>
<dbReference type="STRING" id="1051891.A0A0C3QLQ6"/>
<feature type="binding site" description="axial binding residue" evidence="9">
    <location>
        <position position="388"/>
    </location>
    <ligand>
        <name>heme</name>
        <dbReference type="ChEBI" id="CHEBI:30413"/>
    </ligand>
    <ligandPart>
        <name>Fe</name>
        <dbReference type="ChEBI" id="CHEBI:18248"/>
    </ligandPart>
</feature>
<dbReference type="PROSITE" id="PS00086">
    <property type="entry name" value="CYTOCHROME_P450"/>
    <property type="match status" value="1"/>
</dbReference>
<evidence type="ECO:0000256" key="7">
    <source>
        <dbReference type="ARBA" id="ARBA00023004"/>
    </source>
</evidence>
<dbReference type="PANTHER" id="PTHR46300">
    <property type="entry name" value="P450, PUTATIVE (EUROFUNG)-RELATED-RELATED"/>
    <property type="match status" value="1"/>
</dbReference>
<comment type="cofactor">
    <cofactor evidence="1 9">
        <name>heme</name>
        <dbReference type="ChEBI" id="CHEBI:30413"/>
    </cofactor>
</comment>
<dbReference type="OrthoDB" id="2789670at2759"/>
<dbReference type="Proteomes" id="UP000054248">
    <property type="component" value="Unassembled WGS sequence"/>
</dbReference>
<dbReference type="Gene3D" id="1.10.630.10">
    <property type="entry name" value="Cytochrome P450"/>
    <property type="match status" value="1"/>
</dbReference>
<keyword evidence="8 10" id="KW-0503">Monooxygenase</keyword>
<evidence type="ECO:0000256" key="4">
    <source>
        <dbReference type="ARBA" id="ARBA00022617"/>
    </source>
</evidence>
<dbReference type="InterPro" id="IPR001128">
    <property type="entry name" value="Cyt_P450"/>
</dbReference>
<dbReference type="GO" id="GO:0016705">
    <property type="term" value="F:oxidoreductase activity, acting on paired donors, with incorporation or reduction of molecular oxygen"/>
    <property type="evidence" value="ECO:0007669"/>
    <property type="project" value="InterPro"/>
</dbReference>
<reference evidence="11 12" key="1">
    <citation type="submission" date="2014-04" db="EMBL/GenBank/DDBJ databases">
        <authorList>
            <consortium name="DOE Joint Genome Institute"/>
            <person name="Kuo A."/>
            <person name="Girlanda M."/>
            <person name="Perotto S."/>
            <person name="Kohler A."/>
            <person name="Nagy L.G."/>
            <person name="Floudas D."/>
            <person name="Copeland A."/>
            <person name="Barry K.W."/>
            <person name="Cichocki N."/>
            <person name="Veneault-Fourrey C."/>
            <person name="LaButti K."/>
            <person name="Lindquist E.A."/>
            <person name="Lipzen A."/>
            <person name="Lundell T."/>
            <person name="Morin E."/>
            <person name="Murat C."/>
            <person name="Sun H."/>
            <person name="Tunlid A."/>
            <person name="Henrissat B."/>
            <person name="Grigoriev I.V."/>
            <person name="Hibbett D.S."/>
            <person name="Martin F."/>
            <person name="Nordberg H.P."/>
            <person name="Cantor M.N."/>
            <person name="Hua S.X."/>
        </authorList>
    </citation>
    <scope>NUCLEOTIDE SEQUENCE [LARGE SCALE GENOMIC DNA]</scope>
    <source>
        <strain evidence="11 12">MUT 4182</strain>
    </source>
</reference>
<dbReference type="GO" id="GO:0004497">
    <property type="term" value="F:monooxygenase activity"/>
    <property type="evidence" value="ECO:0007669"/>
    <property type="project" value="UniProtKB-KW"/>
</dbReference>
<evidence type="ECO:0000256" key="1">
    <source>
        <dbReference type="ARBA" id="ARBA00001971"/>
    </source>
</evidence>
<keyword evidence="7 9" id="KW-0408">Iron</keyword>
<dbReference type="AlphaFoldDB" id="A0A0C3QLQ6"/>
<dbReference type="GO" id="GO:0020037">
    <property type="term" value="F:heme binding"/>
    <property type="evidence" value="ECO:0007669"/>
    <property type="project" value="InterPro"/>
</dbReference>
<dbReference type="EMBL" id="KN823006">
    <property type="protein sequence ID" value="KIO27614.1"/>
    <property type="molecule type" value="Genomic_DNA"/>
</dbReference>
<organism evidence="11 12">
    <name type="scientific">Tulasnella calospora MUT 4182</name>
    <dbReference type="NCBI Taxonomy" id="1051891"/>
    <lineage>
        <taxon>Eukaryota</taxon>
        <taxon>Fungi</taxon>
        <taxon>Dikarya</taxon>
        <taxon>Basidiomycota</taxon>
        <taxon>Agaricomycotina</taxon>
        <taxon>Agaricomycetes</taxon>
        <taxon>Cantharellales</taxon>
        <taxon>Tulasnellaceae</taxon>
        <taxon>Tulasnella</taxon>
    </lineage>
</organism>
<evidence type="ECO:0000313" key="12">
    <source>
        <dbReference type="Proteomes" id="UP000054248"/>
    </source>
</evidence>
<evidence type="ECO:0000256" key="10">
    <source>
        <dbReference type="RuleBase" id="RU000461"/>
    </source>
</evidence>
<dbReference type="HOGENOM" id="CLU_001570_2_3_1"/>
<protein>
    <recommendedName>
        <fullName evidence="13">Cytochrome P450</fullName>
    </recommendedName>
</protein>
<dbReference type="InterPro" id="IPR002401">
    <property type="entry name" value="Cyt_P450_E_grp-I"/>
</dbReference>
<comment type="similarity">
    <text evidence="3 10">Belongs to the cytochrome P450 family.</text>
</comment>
<dbReference type="InterPro" id="IPR036396">
    <property type="entry name" value="Cyt_P450_sf"/>
</dbReference>
<evidence type="ECO:0000256" key="8">
    <source>
        <dbReference type="ARBA" id="ARBA00023033"/>
    </source>
</evidence>
<dbReference type="InterPro" id="IPR017972">
    <property type="entry name" value="Cyt_P450_CS"/>
</dbReference>
<proteinExistence type="inferred from homology"/>
<evidence type="ECO:0000256" key="9">
    <source>
        <dbReference type="PIRSR" id="PIRSR602401-1"/>
    </source>
</evidence>